<dbReference type="RefSeq" id="WP_164211152.1">
    <property type="nucleotide sequence ID" value="NZ_JAAGSC010000040.1"/>
</dbReference>
<dbReference type="CDD" id="cd00865">
    <property type="entry name" value="PEBP_bact_arch"/>
    <property type="match status" value="1"/>
</dbReference>
<comment type="caution">
    <text evidence="2">The sequence shown here is derived from an EMBL/GenBank/DDBJ whole genome shotgun (WGS) entry which is preliminary data.</text>
</comment>
<dbReference type="EMBL" id="JAAGSC010000040">
    <property type="protein sequence ID" value="NDY95771.1"/>
    <property type="molecule type" value="Genomic_DNA"/>
</dbReference>
<evidence type="ECO:0000256" key="1">
    <source>
        <dbReference type="SAM" id="MobiDB-lite"/>
    </source>
</evidence>
<keyword evidence="3" id="KW-1185">Reference proteome</keyword>
<dbReference type="Pfam" id="PF01161">
    <property type="entry name" value="PBP"/>
    <property type="match status" value="1"/>
</dbReference>
<dbReference type="SUPFAM" id="SSF49777">
    <property type="entry name" value="PEBP-like"/>
    <property type="match status" value="1"/>
</dbReference>
<dbReference type="InterPro" id="IPR008914">
    <property type="entry name" value="PEBP"/>
</dbReference>
<evidence type="ECO:0000313" key="2">
    <source>
        <dbReference type="EMBL" id="NDY95771.1"/>
    </source>
</evidence>
<dbReference type="NCBIfam" id="TIGR00481">
    <property type="entry name" value="YbhB/YbcL family Raf kinase inhibitor-like protein"/>
    <property type="match status" value="1"/>
</dbReference>
<dbReference type="PANTHER" id="PTHR30289:SF1">
    <property type="entry name" value="PEBP (PHOSPHATIDYLETHANOLAMINE-BINDING PROTEIN) FAMILY PROTEIN"/>
    <property type="match status" value="1"/>
</dbReference>
<organism evidence="2 3">
    <name type="scientific">Wenzhouxiangella limi</name>
    <dbReference type="NCBI Taxonomy" id="2707351"/>
    <lineage>
        <taxon>Bacteria</taxon>
        <taxon>Pseudomonadati</taxon>
        <taxon>Pseudomonadota</taxon>
        <taxon>Gammaproteobacteria</taxon>
        <taxon>Chromatiales</taxon>
        <taxon>Wenzhouxiangellaceae</taxon>
        <taxon>Wenzhouxiangella</taxon>
    </lineage>
</organism>
<dbReference type="InterPro" id="IPR005247">
    <property type="entry name" value="YbhB_YbcL/LppC-like"/>
</dbReference>
<name>A0A845V6F2_9GAMM</name>
<dbReference type="AlphaFoldDB" id="A0A845V6F2"/>
<proteinExistence type="predicted"/>
<dbReference type="PANTHER" id="PTHR30289">
    <property type="entry name" value="UNCHARACTERIZED PROTEIN YBCL-RELATED"/>
    <property type="match status" value="1"/>
</dbReference>
<feature type="region of interest" description="Disordered" evidence="1">
    <location>
        <begin position="104"/>
        <end position="126"/>
    </location>
</feature>
<gene>
    <name evidence="2" type="ORF">G3I74_08530</name>
</gene>
<protein>
    <submittedName>
        <fullName evidence="2">YbhB/YbcL family Raf kinase inhibitor-like protein</fullName>
    </submittedName>
</protein>
<reference evidence="2 3" key="1">
    <citation type="submission" date="2020-02" db="EMBL/GenBank/DDBJ databases">
        <authorList>
            <person name="Zhang X.-Y."/>
        </authorList>
    </citation>
    <scope>NUCLEOTIDE SEQUENCE [LARGE SCALE GENOMIC DNA]</scope>
    <source>
        <strain evidence="2 3">C33</strain>
    </source>
</reference>
<dbReference type="Proteomes" id="UP000484885">
    <property type="component" value="Unassembled WGS sequence"/>
</dbReference>
<dbReference type="InterPro" id="IPR036610">
    <property type="entry name" value="PEBP-like_sf"/>
</dbReference>
<dbReference type="Gene3D" id="3.90.280.10">
    <property type="entry name" value="PEBP-like"/>
    <property type="match status" value="1"/>
</dbReference>
<evidence type="ECO:0000313" key="3">
    <source>
        <dbReference type="Proteomes" id="UP000484885"/>
    </source>
</evidence>
<sequence>MKLSSIDLTDQQPIDPRFAFGKIADDAPMALSDNVSPHLAWEDAPARTRSFVLLCIDPDVPSKADDVNQEGRVLPADMPRVDFCHWAMVDIPPDVTELQTGQCSDGVTPGGKKHPPGPAGARQGLNDYTGFLAGNPDMAGQYFGYDGPCPPWNDALLHHYVFTVYALDVERLELPAEFSAPEVLKAIQGHVLAEASLTGTYTLNPSVKA</sequence>
<accession>A0A845V6F2</accession>